<accession>A0A517NXK7</accession>
<evidence type="ECO:0000313" key="3">
    <source>
        <dbReference type="Proteomes" id="UP000319817"/>
    </source>
</evidence>
<dbReference type="AlphaFoldDB" id="A0A517NXK7"/>
<organism evidence="2 3">
    <name type="scientific">Stieleria marina</name>
    <dbReference type="NCBI Taxonomy" id="1930275"/>
    <lineage>
        <taxon>Bacteria</taxon>
        <taxon>Pseudomonadati</taxon>
        <taxon>Planctomycetota</taxon>
        <taxon>Planctomycetia</taxon>
        <taxon>Pirellulales</taxon>
        <taxon>Pirellulaceae</taxon>
        <taxon>Stieleria</taxon>
    </lineage>
</organism>
<dbReference type="InterPro" id="IPR000253">
    <property type="entry name" value="FHA_dom"/>
</dbReference>
<feature type="domain" description="FHA" evidence="1">
    <location>
        <begin position="43"/>
        <end position="92"/>
    </location>
</feature>
<name>A0A517NXK7_9BACT</name>
<dbReference type="SUPFAM" id="SSF49879">
    <property type="entry name" value="SMAD/FHA domain"/>
    <property type="match status" value="1"/>
</dbReference>
<dbReference type="InterPro" id="IPR008984">
    <property type="entry name" value="SMAD_FHA_dom_sf"/>
</dbReference>
<protein>
    <submittedName>
        <fullName evidence="2">FHA domain protein</fullName>
    </submittedName>
</protein>
<proteinExistence type="predicted"/>
<gene>
    <name evidence="2" type="ORF">K239x_38670</name>
</gene>
<evidence type="ECO:0000313" key="2">
    <source>
        <dbReference type="EMBL" id="QDT11865.1"/>
    </source>
</evidence>
<dbReference type="CDD" id="cd00060">
    <property type="entry name" value="FHA"/>
    <property type="match status" value="1"/>
</dbReference>
<evidence type="ECO:0000259" key="1">
    <source>
        <dbReference type="PROSITE" id="PS50006"/>
    </source>
</evidence>
<dbReference type="Proteomes" id="UP000319817">
    <property type="component" value="Chromosome"/>
</dbReference>
<reference evidence="2 3" key="1">
    <citation type="submission" date="2019-02" db="EMBL/GenBank/DDBJ databases">
        <title>Deep-cultivation of Planctomycetes and their phenomic and genomic characterization uncovers novel biology.</title>
        <authorList>
            <person name="Wiegand S."/>
            <person name="Jogler M."/>
            <person name="Boedeker C."/>
            <person name="Pinto D."/>
            <person name="Vollmers J."/>
            <person name="Rivas-Marin E."/>
            <person name="Kohn T."/>
            <person name="Peeters S.H."/>
            <person name="Heuer A."/>
            <person name="Rast P."/>
            <person name="Oberbeckmann S."/>
            <person name="Bunk B."/>
            <person name="Jeske O."/>
            <person name="Meyerdierks A."/>
            <person name="Storesund J.E."/>
            <person name="Kallscheuer N."/>
            <person name="Luecker S."/>
            <person name="Lage O.M."/>
            <person name="Pohl T."/>
            <person name="Merkel B.J."/>
            <person name="Hornburger P."/>
            <person name="Mueller R.-W."/>
            <person name="Bruemmer F."/>
            <person name="Labrenz M."/>
            <person name="Spormann A.M."/>
            <person name="Op den Camp H."/>
            <person name="Overmann J."/>
            <person name="Amann R."/>
            <person name="Jetten M.S.M."/>
            <person name="Mascher T."/>
            <person name="Medema M.H."/>
            <person name="Devos D.P."/>
            <person name="Kaster A.-K."/>
            <person name="Ovreas L."/>
            <person name="Rohde M."/>
            <person name="Galperin M.Y."/>
            <person name="Jogler C."/>
        </authorList>
    </citation>
    <scope>NUCLEOTIDE SEQUENCE [LARGE SCALE GENOMIC DNA]</scope>
    <source>
        <strain evidence="2 3">K23_9</strain>
    </source>
</reference>
<dbReference type="PROSITE" id="PS50006">
    <property type="entry name" value="FHA_DOMAIN"/>
    <property type="match status" value="1"/>
</dbReference>
<dbReference type="Gene3D" id="2.60.200.20">
    <property type="match status" value="1"/>
</dbReference>
<dbReference type="SMART" id="SM00240">
    <property type="entry name" value="FHA"/>
    <property type="match status" value="1"/>
</dbReference>
<keyword evidence="3" id="KW-1185">Reference proteome</keyword>
<dbReference type="Pfam" id="PF00498">
    <property type="entry name" value="FHA"/>
    <property type="match status" value="1"/>
</dbReference>
<dbReference type="EMBL" id="CP036526">
    <property type="protein sequence ID" value="QDT11865.1"/>
    <property type="molecule type" value="Genomic_DNA"/>
</dbReference>
<sequence>MRLIFHDEGLHVSAEELTEYAGKYGQLTPVGGGDPIPLLKDRLTVGRRSECDIQLKFNNVSSQHCRMTLENGYWFVRDLNSRNGVKVDKRNVIRKRLDPDCSLSIARHEYTVQYDPQALGAYGPPPADDDYMDELMKTSLMDRAGLSHRDDKKRFKNRKKDDI</sequence>